<dbReference type="Proteomes" id="UP001165960">
    <property type="component" value="Unassembled WGS sequence"/>
</dbReference>
<gene>
    <name evidence="1" type="ORF">DSO57_1039114</name>
</gene>
<sequence length="178" mass="20133">MGIPPAPSRRRGSPCSKWLFRQHCKRATCLEIHLSHNEHEEAILLLATKLPRLKSIKVCARFKEDTLDMLSPVINRVERLTLESISQPHCDFLIGLTGPSAKAISLLGLNMDIEDFVELINGVDSLEKFHYSPIYGILGHFGFSYNARQQRFEEIHLVDEFVTVVTDVQFKPAPAPNP</sequence>
<reference evidence="1" key="1">
    <citation type="submission" date="2022-04" db="EMBL/GenBank/DDBJ databases">
        <title>Genome of the entomopathogenic fungus Entomophthora muscae.</title>
        <authorList>
            <person name="Elya C."/>
            <person name="Lovett B.R."/>
            <person name="Lee E."/>
            <person name="Macias A.M."/>
            <person name="Hajek A.E."/>
            <person name="De Bivort B.L."/>
            <person name="Kasson M.T."/>
            <person name="De Fine Licht H.H."/>
            <person name="Stajich J.E."/>
        </authorList>
    </citation>
    <scope>NUCLEOTIDE SEQUENCE</scope>
    <source>
        <strain evidence="1">Berkeley</strain>
    </source>
</reference>
<dbReference type="EMBL" id="QTSX02001298">
    <property type="protein sequence ID" value="KAJ9083000.1"/>
    <property type="molecule type" value="Genomic_DNA"/>
</dbReference>
<evidence type="ECO:0000313" key="2">
    <source>
        <dbReference type="Proteomes" id="UP001165960"/>
    </source>
</evidence>
<accession>A0ACC2U843</accession>
<name>A0ACC2U843_9FUNG</name>
<keyword evidence="2" id="KW-1185">Reference proteome</keyword>
<organism evidence="1 2">
    <name type="scientific">Entomophthora muscae</name>
    <dbReference type="NCBI Taxonomy" id="34485"/>
    <lineage>
        <taxon>Eukaryota</taxon>
        <taxon>Fungi</taxon>
        <taxon>Fungi incertae sedis</taxon>
        <taxon>Zoopagomycota</taxon>
        <taxon>Entomophthoromycotina</taxon>
        <taxon>Entomophthoromycetes</taxon>
        <taxon>Entomophthorales</taxon>
        <taxon>Entomophthoraceae</taxon>
        <taxon>Entomophthora</taxon>
    </lineage>
</organism>
<proteinExistence type="predicted"/>
<comment type="caution">
    <text evidence="1">The sequence shown here is derived from an EMBL/GenBank/DDBJ whole genome shotgun (WGS) entry which is preliminary data.</text>
</comment>
<evidence type="ECO:0000313" key="1">
    <source>
        <dbReference type="EMBL" id="KAJ9083000.1"/>
    </source>
</evidence>
<protein>
    <submittedName>
        <fullName evidence="1">Uncharacterized protein</fullName>
    </submittedName>
</protein>